<organism evidence="1 2">
    <name type="scientific">Zarea fungicola</name>
    <dbReference type="NCBI Taxonomy" id="93591"/>
    <lineage>
        <taxon>Eukaryota</taxon>
        <taxon>Fungi</taxon>
        <taxon>Dikarya</taxon>
        <taxon>Ascomycota</taxon>
        <taxon>Pezizomycotina</taxon>
        <taxon>Sordariomycetes</taxon>
        <taxon>Hypocreomycetidae</taxon>
        <taxon>Hypocreales</taxon>
        <taxon>Cordycipitaceae</taxon>
        <taxon>Zarea</taxon>
    </lineage>
</organism>
<proteinExistence type="predicted"/>
<dbReference type="EMBL" id="JANJQO010002873">
    <property type="protein sequence ID" value="KAJ2965735.1"/>
    <property type="molecule type" value="Genomic_DNA"/>
</dbReference>
<reference evidence="1" key="1">
    <citation type="submission" date="2022-08" db="EMBL/GenBank/DDBJ databases">
        <title>Genome Sequence of Lecanicillium fungicola.</title>
        <authorList>
            <person name="Buettner E."/>
        </authorList>
    </citation>
    <scope>NUCLEOTIDE SEQUENCE</scope>
    <source>
        <strain evidence="1">Babe33</strain>
    </source>
</reference>
<accession>A0ACC1MFE8</accession>
<comment type="caution">
    <text evidence="1">The sequence shown here is derived from an EMBL/GenBank/DDBJ whole genome shotgun (WGS) entry which is preliminary data.</text>
</comment>
<name>A0ACC1MFE8_9HYPO</name>
<protein>
    <submittedName>
        <fullName evidence="1">Uncharacterized protein</fullName>
    </submittedName>
</protein>
<keyword evidence="2" id="KW-1185">Reference proteome</keyword>
<dbReference type="Proteomes" id="UP001143910">
    <property type="component" value="Unassembled WGS sequence"/>
</dbReference>
<sequence length="188" mass="19921">MACNLPRTPSLLPASHRGQTCFAPPTSTPRVSSSPSPSSQAASLDQIGSRGRVQATTATTTTTKPKKATKPRPRKPKQDKKVQLPPPVTAMDGFKTGKKFTSTSKTVDAKIATKDALSVDTTNTTLHHTSTIVVSTVTLPTRDAVKTEEPATPVSQAKPEPETISPPVCTKGNIRKPVSVFSEYTQGT</sequence>
<evidence type="ECO:0000313" key="2">
    <source>
        <dbReference type="Proteomes" id="UP001143910"/>
    </source>
</evidence>
<gene>
    <name evidence="1" type="ORF">NQ176_g10475</name>
</gene>
<evidence type="ECO:0000313" key="1">
    <source>
        <dbReference type="EMBL" id="KAJ2965735.1"/>
    </source>
</evidence>